<proteinExistence type="predicted"/>
<keyword evidence="3" id="KW-1134">Transmembrane beta strand</keyword>
<comment type="subcellular location">
    <subcellularLocation>
        <location evidence="1">Cell outer membrane</location>
        <topology evidence="1">Multi-pass membrane protein</topology>
    </subcellularLocation>
</comment>
<dbReference type="PANTHER" id="PTHR30069:SF29">
    <property type="entry name" value="HEMOGLOBIN AND HEMOGLOBIN-HAPTOGLOBIN-BINDING PROTEIN 1-RELATED"/>
    <property type="match status" value="1"/>
</dbReference>
<keyword evidence="4" id="KW-0812">Transmembrane</keyword>
<dbReference type="InterPro" id="IPR039426">
    <property type="entry name" value="TonB-dep_rcpt-like"/>
</dbReference>
<dbReference type="Pfam" id="PF13620">
    <property type="entry name" value="CarboxypepD_reg"/>
    <property type="match status" value="1"/>
</dbReference>
<keyword evidence="2" id="KW-0813">Transport</keyword>
<protein>
    <submittedName>
        <fullName evidence="9">Carboxypeptidase regulatory-like domain-containing protein</fullName>
    </submittedName>
</protein>
<dbReference type="SUPFAM" id="SSF56935">
    <property type="entry name" value="Porins"/>
    <property type="match status" value="1"/>
</dbReference>
<comment type="caution">
    <text evidence="9">The sequence shown here is derived from an EMBL/GenBank/DDBJ whole genome shotgun (WGS) entry which is preliminary data.</text>
</comment>
<keyword evidence="6" id="KW-0472">Membrane</keyword>
<name>A0ABW9KJZ6_9BACT</name>
<dbReference type="Gene3D" id="2.40.170.20">
    <property type="entry name" value="TonB-dependent receptor, beta-barrel domain"/>
    <property type="match status" value="1"/>
</dbReference>
<accession>A0ABW9KJZ6</accession>
<evidence type="ECO:0000256" key="6">
    <source>
        <dbReference type="ARBA" id="ARBA00023136"/>
    </source>
</evidence>
<evidence type="ECO:0000259" key="8">
    <source>
        <dbReference type="Pfam" id="PF25183"/>
    </source>
</evidence>
<evidence type="ECO:0000256" key="3">
    <source>
        <dbReference type="ARBA" id="ARBA00022452"/>
    </source>
</evidence>
<dbReference type="EMBL" id="JBJYXY010000001">
    <property type="protein sequence ID" value="MFN2975281.1"/>
    <property type="molecule type" value="Genomic_DNA"/>
</dbReference>
<feature type="domain" description="TonB-dependent transporter Oar-like beta-barrel" evidence="8">
    <location>
        <begin position="314"/>
        <end position="545"/>
    </location>
</feature>
<dbReference type="InterPro" id="IPR008969">
    <property type="entry name" value="CarboxyPept-like_regulatory"/>
</dbReference>
<keyword evidence="10" id="KW-1185">Reference proteome</keyword>
<keyword evidence="5" id="KW-0732">Signal</keyword>
<gene>
    <name evidence="9" type="ORF">ACK2TP_05855</name>
</gene>
<dbReference type="InterPro" id="IPR057601">
    <property type="entry name" value="Oar-like_b-barrel"/>
</dbReference>
<reference evidence="9 10" key="1">
    <citation type="submission" date="2024-12" db="EMBL/GenBank/DDBJ databases">
        <authorList>
            <person name="Lee Y."/>
        </authorList>
    </citation>
    <scope>NUCLEOTIDE SEQUENCE [LARGE SCALE GENOMIC DNA]</scope>
    <source>
        <strain evidence="9 10">03SUJ4</strain>
    </source>
</reference>
<dbReference type="Proteomes" id="UP001634747">
    <property type="component" value="Unassembled WGS sequence"/>
</dbReference>
<keyword evidence="7" id="KW-0998">Cell outer membrane</keyword>
<evidence type="ECO:0000313" key="9">
    <source>
        <dbReference type="EMBL" id="MFN2975281.1"/>
    </source>
</evidence>
<feature type="domain" description="TonB-dependent transporter Oar-like beta-barrel" evidence="8">
    <location>
        <begin position="548"/>
        <end position="920"/>
    </location>
</feature>
<evidence type="ECO:0000256" key="2">
    <source>
        <dbReference type="ARBA" id="ARBA00022448"/>
    </source>
</evidence>
<dbReference type="Pfam" id="PF25183">
    <property type="entry name" value="OMP_b-brl_4"/>
    <property type="match status" value="2"/>
</dbReference>
<evidence type="ECO:0000256" key="4">
    <source>
        <dbReference type="ARBA" id="ARBA00022692"/>
    </source>
</evidence>
<dbReference type="PANTHER" id="PTHR30069">
    <property type="entry name" value="TONB-DEPENDENT OUTER MEMBRANE RECEPTOR"/>
    <property type="match status" value="1"/>
</dbReference>
<dbReference type="SUPFAM" id="SSF49464">
    <property type="entry name" value="Carboxypeptidase regulatory domain-like"/>
    <property type="match status" value="1"/>
</dbReference>
<dbReference type="RefSeq" id="WP_263413189.1">
    <property type="nucleotide sequence ID" value="NZ_BAABBH010000001.1"/>
</dbReference>
<evidence type="ECO:0000313" key="10">
    <source>
        <dbReference type="Proteomes" id="UP001634747"/>
    </source>
</evidence>
<organism evidence="9 10">
    <name type="scientific">Terriglobus aquaticus</name>
    <dbReference type="NCBI Taxonomy" id="940139"/>
    <lineage>
        <taxon>Bacteria</taxon>
        <taxon>Pseudomonadati</taxon>
        <taxon>Acidobacteriota</taxon>
        <taxon>Terriglobia</taxon>
        <taxon>Terriglobales</taxon>
        <taxon>Acidobacteriaceae</taxon>
        <taxon>Terriglobus</taxon>
    </lineage>
</organism>
<dbReference type="Gene3D" id="2.60.40.1120">
    <property type="entry name" value="Carboxypeptidase-like, regulatory domain"/>
    <property type="match status" value="1"/>
</dbReference>
<sequence length="942" mass="100671">MRVIQAGFGNNIRSRGLATAAVVCAVACLPAAVAGQAARSAPLRVVVVDPSGAKVPNAQVQVFQSRTQDDVVVKTLRTDRAGELLLTLPAGAYSLRIGATGFQDARQAVEIGTEEREPVVVRLRIAAKAETVNVASGETGDGSISDGQAIVLRANELAALSNDPTVLQQQINALVQTDDGSAPELRVDGFSNGRLPPKSAIREIRVNQNAYSAQFDQRGNSVVDVFTRPGGQKLQGSVYLSGNADPMNARNPFLPTAPSYQSTFLDANVNGPMGKGTSFFAGTTVNDLQNNAAVNASVLDANFNVVPFSQTVADPLLTRSANLRIDHQFGERNTLTARAEWSGTHQENGGLGAGELVLPSAGYTADSKTFALQVGNTTVASTRTVVESRFQYRRTWTEQTPNSTDPALVVQGAFTGGGSATQGLRDVLDNYEWQEYVSSDRGRHYLRGGVRYRLTRDSNTSTAAFNGQYTFASIEAYQTTVRGLAQGQTPAQIRAAGGGASQYNVTAGQPSAVISTGDLGVYFEDEWKVSQNFSLTSGLRYESQYGIPDHNDPAPRLGFALTVVGRKGTPLVRLRGGVGFFYDRFGAGNILTAARENGVLQQTVFLQNPDTFPGPPAPGGSGVVTFAAQGRPSTVYQIAPGFHSPYVLGEGVTAERVLFGGRASVSFTREHGTHQLLSRNANAPLNGVRPLGGSQNVYQFASLGTSDTTTLAPSYTRSFGSHGFVWVNYSFRFREAAGFGPGSFVSNSYDVSADYGRTPYMTRHRLFVGSSYNLPWNFSGTAFLSMHSATRFNVTTGQDNNGDSIFNDRPAFATDLSRPTVVRTAIGNFDTAPVAGQRVIPIDYGVAPGLVSVQGQFGREFIFGPRLAAEPTAPGAKPAPPDRFFHCFFGVQVQNLLNHVNRSMPIGQLSSPYFGRSLSLNAEQSQTTAANRVVNAFLSLRF</sequence>
<evidence type="ECO:0000256" key="5">
    <source>
        <dbReference type="ARBA" id="ARBA00022729"/>
    </source>
</evidence>
<evidence type="ECO:0000256" key="7">
    <source>
        <dbReference type="ARBA" id="ARBA00023237"/>
    </source>
</evidence>
<dbReference type="InterPro" id="IPR036942">
    <property type="entry name" value="Beta-barrel_TonB_sf"/>
</dbReference>
<evidence type="ECO:0000256" key="1">
    <source>
        <dbReference type="ARBA" id="ARBA00004571"/>
    </source>
</evidence>